<reference evidence="1" key="1">
    <citation type="submission" date="2021-01" db="EMBL/GenBank/DDBJ databases">
        <authorList>
            <person name="Kaushik A."/>
        </authorList>
    </citation>
    <scope>NUCLEOTIDE SEQUENCE</scope>
    <source>
        <strain evidence="1">AG1-1C</strain>
    </source>
</reference>
<gene>
    <name evidence="1" type="ORF">RDB_LOCUS13660</name>
</gene>
<accession>A0A8H2WAD5</accession>
<dbReference type="Proteomes" id="UP000663846">
    <property type="component" value="Unassembled WGS sequence"/>
</dbReference>
<dbReference type="EMBL" id="CAJMWS010000071">
    <property type="protein sequence ID" value="CAE6354647.1"/>
    <property type="molecule type" value="Genomic_DNA"/>
</dbReference>
<comment type="caution">
    <text evidence="1">The sequence shown here is derived from an EMBL/GenBank/DDBJ whole genome shotgun (WGS) entry which is preliminary data.</text>
</comment>
<organism evidence="1 2">
    <name type="scientific">Rhizoctonia solani</name>
    <dbReference type="NCBI Taxonomy" id="456999"/>
    <lineage>
        <taxon>Eukaryota</taxon>
        <taxon>Fungi</taxon>
        <taxon>Dikarya</taxon>
        <taxon>Basidiomycota</taxon>
        <taxon>Agaricomycotina</taxon>
        <taxon>Agaricomycetes</taxon>
        <taxon>Cantharellales</taxon>
        <taxon>Ceratobasidiaceae</taxon>
        <taxon>Rhizoctonia</taxon>
    </lineage>
</organism>
<sequence length="110" mass="12071">MLNPVSELVIWRFDLTRVPVNVVEGRGGDIIEEIGEVRGQASDVYLARPAIPYDGNFVAVAAITKQWPKTLVRGHRRPMDAYKYLGHDAIAVGVGRAAARKSKKLGSEVD</sequence>
<protein>
    <submittedName>
        <fullName evidence="1">Uncharacterized protein</fullName>
    </submittedName>
</protein>
<proteinExistence type="predicted"/>
<dbReference type="AlphaFoldDB" id="A0A8H2WAD5"/>
<evidence type="ECO:0000313" key="1">
    <source>
        <dbReference type="EMBL" id="CAE6354647.1"/>
    </source>
</evidence>
<name>A0A8H2WAD5_9AGAM</name>
<evidence type="ECO:0000313" key="2">
    <source>
        <dbReference type="Proteomes" id="UP000663846"/>
    </source>
</evidence>